<sequence length="158" mass="16980">MRGSAAGHRGTRNGKIEDYQGRKKTKEAALDEGWMEDGSWSGGGCNTQTAQRLHGITDDTEPSLFTRHDLSQVYNATATKQQGRPLLASTTPAGFDSLNHQTATGISQACRHTQGLPTNMVGPPWPAFWAGPAARPANMRNCVLAPPRGRVLGVRSRA</sequence>
<dbReference type="AlphaFoldDB" id="A0AAN6PZ69"/>
<protein>
    <submittedName>
        <fullName evidence="2">Uncharacterized protein</fullName>
    </submittedName>
</protein>
<evidence type="ECO:0000256" key="1">
    <source>
        <dbReference type="SAM" id="MobiDB-lite"/>
    </source>
</evidence>
<accession>A0AAN6PZ69</accession>
<dbReference type="EMBL" id="MU863646">
    <property type="protein sequence ID" value="KAK4099801.1"/>
    <property type="molecule type" value="Genomic_DNA"/>
</dbReference>
<reference evidence="2" key="1">
    <citation type="journal article" date="2023" name="Mol. Phylogenet. Evol.">
        <title>Genome-scale phylogeny and comparative genomics of the fungal order Sordariales.</title>
        <authorList>
            <person name="Hensen N."/>
            <person name="Bonometti L."/>
            <person name="Westerberg I."/>
            <person name="Brannstrom I.O."/>
            <person name="Guillou S."/>
            <person name="Cros-Aarteil S."/>
            <person name="Calhoun S."/>
            <person name="Haridas S."/>
            <person name="Kuo A."/>
            <person name="Mondo S."/>
            <person name="Pangilinan J."/>
            <person name="Riley R."/>
            <person name="LaButti K."/>
            <person name="Andreopoulos B."/>
            <person name="Lipzen A."/>
            <person name="Chen C."/>
            <person name="Yan M."/>
            <person name="Daum C."/>
            <person name="Ng V."/>
            <person name="Clum A."/>
            <person name="Steindorff A."/>
            <person name="Ohm R.A."/>
            <person name="Martin F."/>
            <person name="Silar P."/>
            <person name="Natvig D.O."/>
            <person name="Lalanne C."/>
            <person name="Gautier V."/>
            <person name="Ament-Velasquez S.L."/>
            <person name="Kruys A."/>
            <person name="Hutchinson M.I."/>
            <person name="Powell A.J."/>
            <person name="Barry K."/>
            <person name="Miller A.N."/>
            <person name="Grigoriev I.V."/>
            <person name="Debuchy R."/>
            <person name="Gladieux P."/>
            <person name="Hiltunen Thoren M."/>
            <person name="Johannesson H."/>
        </authorList>
    </citation>
    <scope>NUCLEOTIDE SEQUENCE</scope>
    <source>
        <strain evidence="2">CBS 757.83</strain>
    </source>
</reference>
<evidence type="ECO:0000313" key="3">
    <source>
        <dbReference type="Proteomes" id="UP001305647"/>
    </source>
</evidence>
<gene>
    <name evidence="2" type="ORF">N658DRAFT_498047</name>
</gene>
<keyword evidence="3" id="KW-1185">Reference proteome</keyword>
<proteinExistence type="predicted"/>
<dbReference type="Proteomes" id="UP001305647">
    <property type="component" value="Unassembled WGS sequence"/>
</dbReference>
<organism evidence="2 3">
    <name type="scientific">Parathielavia hyrcaniae</name>
    <dbReference type="NCBI Taxonomy" id="113614"/>
    <lineage>
        <taxon>Eukaryota</taxon>
        <taxon>Fungi</taxon>
        <taxon>Dikarya</taxon>
        <taxon>Ascomycota</taxon>
        <taxon>Pezizomycotina</taxon>
        <taxon>Sordariomycetes</taxon>
        <taxon>Sordariomycetidae</taxon>
        <taxon>Sordariales</taxon>
        <taxon>Chaetomiaceae</taxon>
        <taxon>Parathielavia</taxon>
    </lineage>
</organism>
<evidence type="ECO:0000313" key="2">
    <source>
        <dbReference type="EMBL" id="KAK4099801.1"/>
    </source>
</evidence>
<feature type="region of interest" description="Disordered" evidence="1">
    <location>
        <begin position="1"/>
        <end position="28"/>
    </location>
</feature>
<feature type="compositionally biased region" description="Basic and acidic residues" evidence="1">
    <location>
        <begin position="14"/>
        <end position="28"/>
    </location>
</feature>
<comment type="caution">
    <text evidence="2">The sequence shown here is derived from an EMBL/GenBank/DDBJ whole genome shotgun (WGS) entry which is preliminary data.</text>
</comment>
<reference evidence="2" key="2">
    <citation type="submission" date="2023-05" db="EMBL/GenBank/DDBJ databases">
        <authorList>
            <consortium name="Lawrence Berkeley National Laboratory"/>
            <person name="Steindorff A."/>
            <person name="Hensen N."/>
            <person name="Bonometti L."/>
            <person name="Westerberg I."/>
            <person name="Brannstrom I.O."/>
            <person name="Guillou S."/>
            <person name="Cros-Aarteil S."/>
            <person name="Calhoun S."/>
            <person name="Haridas S."/>
            <person name="Kuo A."/>
            <person name="Mondo S."/>
            <person name="Pangilinan J."/>
            <person name="Riley R."/>
            <person name="Labutti K."/>
            <person name="Andreopoulos B."/>
            <person name="Lipzen A."/>
            <person name="Chen C."/>
            <person name="Yanf M."/>
            <person name="Daum C."/>
            <person name="Ng V."/>
            <person name="Clum A."/>
            <person name="Ohm R."/>
            <person name="Martin F."/>
            <person name="Silar P."/>
            <person name="Natvig D."/>
            <person name="Lalanne C."/>
            <person name="Gautier V."/>
            <person name="Ament-Velasquez S.L."/>
            <person name="Kruys A."/>
            <person name="Hutchinson M.I."/>
            <person name="Powell A.J."/>
            <person name="Barry K."/>
            <person name="Miller A.N."/>
            <person name="Grigoriev I.V."/>
            <person name="Debuchy R."/>
            <person name="Gladieux P."/>
            <person name="Thoren M.H."/>
            <person name="Johannesson H."/>
        </authorList>
    </citation>
    <scope>NUCLEOTIDE SEQUENCE</scope>
    <source>
        <strain evidence="2">CBS 757.83</strain>
    </source>
</reference>
<name>A0AAN6PZ69_9PEZI</name>